<gene>
    <name evidence="2" type="ORF">MNBD_GAMMA14-1150</name>
</gene>
<evidence type="ECO:0000313" key="2">
    <source>
        <dbReference type="EMBL" id="VAW81639.1"/>
    </source>
</evidence>
<name>A0A3B0Z5U9_9ZZZZ</name>
<proteinExistence type="predicted"/>
<dbReference type="EMBL" id="UOFM01000414">
    <property type="protein sequence ID" value="VAW81639.1"/>
    <property type="molecule type" value="Genomic_DNA"/>
</dbReference>
<evidence type="ECO:0000256" key="1">
    <source>
        <dbReference type="SAM" id="Phobius"/>
    </source>
</evidence>
<organism evidence="2">
    <name type="scientific">hydrothermal vent metagenome</name>
    <dbReference type="NCBI Taxonomy" id="652676"/>
    <lineage>
        <taxon>unclassified sequences</taxon>
        <taxon>metagenomes</taxon>
        <taxon>ecological metagenomes</taxon>
    </lineage>
</organism>
<keyword evidence="1" id="KW-0812">Transmembrane</keyword>
<sequence length="167" mass="19048">MSRFLRYPLQVLNYTVFMLLIWYFSTRPPYTLLQPDQAVITVAFAHVGKRVGECHKLSQKELASLPPNMRAPMDCPRERSPVTVRLLLDDKLLFQEVARAPGLFNDLGIDIYRTAKVPAGKHTLIVQMNDNVRVKGPTYSDEKTVTLKPAQLLVVDFDSDTDKFIIK</sequence>
<keyword evidence="1" id="KW-0472">Membrane</keyword>
<feature type="transmembrane region" description="Helical" evidence="1">
    <location>
        <begin position="7"/>
        <end position="25"/>
    </location>
</feature>
<reference evidence="2" key="1">
    <citation type="submission" date="2018-06" db="EMBL/GenBank/DDBJ databases">
        <authorList>
            <person name="Zhirakovskaya E."/>
        </authorList>
    </citation>
    <scope>NUCLEOTIDE SEQUENCE</scope>
</reference>
<dbReference type="AlphaFoldDB" id="A0A3B0Z5U9"/>
<protein>
    <submittedName>
        <fullName evidence="2">Uncharacterized protein</fullName>
    </submittedName>
</protein>
<accession>A0A3B0Z5U9</accession>
<keyword evidence="1" id="KW-1133">Transmembrane helix</keyword>